<keyword evidence="3 9" id="KW-0812">Transmembrane</keyword>
<evidence type="ECO:0000313" key="15">
    <source>
        <dbReference type="Proteomes" id="UP000285883"/>
    </source>
</evidence>
<evidence type="ECO:0000313" key="12">
    <source>
        <dbReference type="EMBL" id="RLM95699.1"/>
    </source>
</evidence>
<keyword evidence="4" id="KW-0677">Repeat</keyword>
<reference evidence="14 15" key="1">
    <citation type="submission" date="2018-07" db="EMBL/GenBank/DDBJ databases">
        <title>Genome sequencing of oomycete isolates from Chile give support for New Zealand origin for Phytophthora kernoviae and make available the first Nothophytophthora sp. genome.</title>
        <authorList>
            <person name="Studholme D.J."/>
            <person name="Sanfuentes E."/>
            <person name="Panda P."/>
            <person name="Hill R."/>
            <person name="Sambles C."/>
            <person name="Grant M."/>
            <person name="Williams N.M."/>
            <person name="Mcdougal R.L."/>
        </authorList>
    </citation>
    <scope>NUCLEOTIDE SEQUENCE [LARGE SCALE GENOMIC DNA]</scope>
    <source>
        <strain evidence="12">Chile2</strain>
        <strain evidence="13">Chile4</strain>
    </source>
</reference>
<name>A0A3R7IE62_9STRA</name>
<dbReference type="Gene3D" id="3.30.530.20">
    <property type="match status" value="1"/>
</dbReference>
<organism evidence="12 15">
    <name type="scientific">Phytophthora kernoviae</name>
    <dbReference type="NCBI Taxonomy" id="325452"/>
    <lineage>
        <taxon>Eukaryota</taxon>
        <taxon>Sar</taxon>
        <taxon>Stramenopiles</taxon>
        <taxon>Oomycota</taxon>
        <taxon>Peronosporomycetes</taxon>
        <taxon>Peronosporales</taxon>
        <taxon>Peronosporaceae</taxon>
        <taxon>Phytophthora</taxon>
    </lineage>
</organism>
<dbReference type="PANTHER" id="PTHR24223">
    <property type="entry name" value="ATP-BINDING CASSETTE SUB-FAMILY C"/>
    <property type="match status" value="1"/>
</dbReference>
<evidence type="ECO:0000259" key="11">
    <source>
        <dbReference type="PROSITE" id="PS50929"/>
    </source>
</evidence>
<dbReference type="CDD" id="cd03250">
    <property type="entry name" value="ABCC_MRP_domain1"/>
    <property type="match status" value="1"/>
</dbReference>
<evidence type="ECO:0000256" key="6">
    <source>
        <dbReference type="ARBA" id="ARBA00022840"/>
    </source>
</evidence>
<feature type="transmembrane region" description="Helical" evidence="9">
    <location>
        <begin position="264"/>
        <end position="281"/>
    </location>
</feature>
<dbReference type="GO" id="GO:0016887">
    <property type="term" value="F:ATP hydrolysis activity"/>
    <property type="evidence" value="ECO:0007669"/>
    <property type="project" value="InterPro"/>
</dbReference>
<feature type="transmembrane region" description="Helical" evidence="9">
    <location>
        <begin position="873"/>
        <end position="894"/>
    </location>
</feature>
<dbReference type="SUPFAM" id="SSF55961">
    <property type="entry name" value="Bet v1-like"/>
    <property type="match status" value="1"/>
</dbReference>
<evidence type="ECO:0000256" key="2">
    <source>
        <dbReference type="ARBA" id="ARBA00022448"/>
    </source>
</evidence>
<dbReference type="Gene3D" id="1.20.1560.10">
    <property type="entry name" value="ABC transporter type 1, transmembrane domain"/>
    <property type="match status" value="2"/>
</dbReference>
<dbReference type="Gene3D" id="3.40.50.300">
    <property type="entry name" value="P-loop containing nucleotide triphosphate hydrolases"/>
    <property type="match status" value="2"/>
</dbReference>
<dbReference type="InterPro" id="IPR011527">
    <property type="entry name" value="ABC1_TM_dom"/>
</dbReference>
<feature type="transmembrane region" description="Helical" evidence="9">
    <location>
        <begin position="183"/>
        <end position="204"/>
    </location>
</feature>
<dbReference type="GO" id="GO:0005774">
    <property type="term" value="C:vacuolar membrane"/>
    <property type="evidence" value="ECO:0007669"/>
    <property type="project" value="UniProtKB-SubCell"/>
</dbReference>
<dbReference type="Proteomes" id="UP000285624">
    <property type="component" value="Unassembled WGS sequence"/>
</dbReference>
<feature type="transmembrane region" description="Helical" evidence="9">
    <location>
        <begin position="992"/>
        <end position="1025"/>
    </location>
</feature>
<dbReference type="Pfam" id="PF00005">
    <property type="entry name" value="ABC_tran"/>
    <property type="match status" value="2"/>
</dbReference>
<dbReference type="InterPro" id="IPR023393">
    <property type="entry name" value="START-like_dom_sf"/>
</dbReference>
<feature type="domain" description="ABC transmembrane type-1" evidence="11">
    <location>
        <begin position="149"/>
        <end position="430"/>
    </location>
</feature>
<dbReference type="SUPFAM" id="SSF90123">
    <property type="entry name" value="ABC transporter transmembrane region"/>
    <property type="match status" value="2"/>
</dbReference>
<dbReference type="InterPro" id="IPR003593">
    <property type="entry name" value="AAA+_ATPase"/>
</dbReference>
<evidence type="ECO:0000256" key="9">
    <source>
        <dbReference type="SAM" id="Phobius"/>
    </source>
</evidence>
<keyword evidence="5" id="KW-0547">Nucleotide-binding</keyword>
<keyword evidence="7 9" id="KW-1133">Transmembrane helix</keyword>
<evidence type="ECO:0000313" key="13">
    <source>
        <dbReference type="EMBL" id="RLN83419.1"/>
    </source>
</evidence>
<feature type="transmembrane region" description="Helical" evidence="9">
    <location>
        <begin position="150"/>
        <end position="171"/>
    </location>
</feature>
<dbReference type="Proteomes" id="UP000285883">
    <property type="component" value="Unassembled WGS sequence"/>
</dbReference>
<dbReference type="FunFam" id="1.20.1560.10:FF:000063">
    <property type="entry name" value="Multidrug resistance protein ABC transporter"/>
    <property type="match status" value="1"/>
</dbReference>
<gene>
    <name evidence="12" type="ORF">BBI17_002079</name>
    <name evidence="13" type="ORF">BBO99_00002172</name>
</gene>
<dbReference type="CDD" id="cd18579">
    <property type="entry name" value="ABC_6TM_ABCC_D1"/>
    <property type="match status" value="1"/>
</dbReference>
<comment type="caution">
    <text evidence="12">The sequence shown here is derived from an EMBL/GenBank/DDBJ whole genome shotgun (WGS) entry which is preliminary data.</text>
</comment>
<sequence>MSPLETEANSLTSIACGEDSNAADSYYDAKTCTSAETSINSQIIQPEKETKTHFSVKDNPLNKANFLSVATIWWLHPLLKRGYKAPLDEGSIWDLPTADQARGLQEKFDAAYTVESQKALGQTNKDGSPKRPNMNLAIWESVKYTCRRAFCCHLVSAGFTLFQPFLIKAILKDISGEENALGISSGYILAILLGCTAFCGSTALSSGQFLTTRVACNARTIAINSVFQKLLRLAPAAQRSMDTGEIVTFVGVDSYRVMLAFKSGMWTIISPLMLVTVSVLVGTQMGLTVALVVVAAQVAIMCGAFFTAKRIGYYRSEISTTSAKRLKVTNEMLQGIRVVKFYGWEDFANNYIREIRDKEVALMRKYNYLRLANIVLMYMSPTLLSLVCFTTTIMLGNGLDIATTFAVLALSNACSQPFGIFAEASVAVTEAIASTKRLSGFLVAEEIANSSLLEISGPNSPVISIQDSDFQWEDTASMPTLMSINLALQPGSLTIVVGGVGSGKSSLVNAILGEMQQVRGARVVQGGIAYASQQAWIQNQTVRDNILFGEPFDAEYYRSVISACQLMTDFAMLEQGDQTEIGERGINLSGGQRARISVARALYRARKLDFVVLDDPLSALDVHVANTVFSDGLCGITKTKTRLLVLNSHYHLLQHADRVLVMSGGRIVGDGKLAEVQTDFPFLLTSPQAKQSRISEVGKFDDDIPKTRAREISQAIVMEGGKESDPKKVTSGKLIAQEDRQVGSVQLQTYVDYLSSSGWNGYLLCGSIVALFTIAQVTLFSSDWFLSQWARGSVGLSQMNSLAVFVGIVVCATLLVYIRCFFYIKVCMACSTNIHFKYLQKVMAAPITTFFDVTPVGRILNRFSRDLDEVDNSLSYMGLWLLLCIFQVAASMVVCAAVNAYMLIVYVPVGYGCWIAVRIFQSSARELKRLDSVTRSPILNLVSETISGIETVRSYKMVKPFSTRCEELVNYNAKFLFASQAASRWFDMRTDWLVSVIIGAVGILSISAKSAVGASIAGLSLTYAVQLTGNFQRMTTLTTQVENIMTCFERIAHYDSLDEEGYKCVPTSKHTLAPDWPRTGAVEFTNVAMRYRDDLPLVLKGVSFSVASGEKVGICGRTGSGKSSLMSVLFRVVELSSGCVCIDGVDIASITVHQLRTKLTIIPQDPMLFSGSLRMNLDPFAEQSDAQLWDVLRKVHLADTVSAWSRGLDYEVAEKGENLSVGQRQLLCIARALIRDSKVIVMDEATANVDQESDKLIQQTVKESFGGGDRTVLCIAHRIETIMDSDKILVLDAGEVAEYDTPSALLEMRGGTFRALVESSNSTQQHRTLPLSTTNMAKERFIPSPFGLLKLTDADKVALKEFAYNFYDAQVAKYEASITDGTLKVDEREWKHMKTKEGTRVYVERNEVTRESIGGVAINFPALLLTGTTWGTVDDCMFGAIALTTEDMYVKASYVKDMSGGSVLAVLEEPTAEEPFRSMTIRWIELDLPLASTPLINNRDYVYIEYMNMVHLSNGERIGCQIYHSVSFPQTGPLPGRVRANMTVCGIFRQLGPDLVEMYGSGVVDPAGDMIKALVVPSMAAGYLTILKYAHCSEMKKITWLLQKRKASGKEFNAQNRPPFCVTCTTSISKLRTDFVKWTCLQHAFPLVT</sequence>
<feature type="domain" description="ABC transporter" evidence="10">
    <location>
        <begin position="465"/>
        <end position="689"/>
    </location>
</feature>
<dbReference type="GO" id="GO:0140359">
    <property type="term" value="F:ABC-type transporter activity"/>
    <property type="evidence" value="ECO:0007669"/>
    <property type="project" value="InterPro"/>
</dbReference>
<dbReference type="CDD" id="cd18580">
    <property type="entry name" value="ABC_6TM_ABCC_D2"/>
    <property type="match status" value="1"/>
</dbReference>
<dbReference type="PROSITE" id="PS00211">
    <property type="entry name" value="ABC_TRANSPORTER_1"/>
    <property type="match status" value="2"/>
</dbReference>
<dbReference type="GO" id="GO:0005524">
    <property type="term" value="F:ATP binding"/>
    <property type="evidence" value="ECO:0007669"/>
    <property type="project" value="UniProtKB-KW"/>
</dbReference>
<dbReference type="InterPro" id="IPR036640">
    <property type="entry name" value="ABC1_TM_sf"/>
</dbReference>
<evidence type="ECO:0000256" key="3">
    <source>
        <dbReference type="ARBA" id="ARBA00022692"/>
    </source>
</evidence>
<evidence type="ECO:0000256" key="1">
    <source>
        <dbReference type="ARBA" id="ARBA00004128"/>
    </source>
</evidence>
<feature type="transmembrane region" description="Helical" evidence="9">
    <location>
        <begin position="802"/>
        <end position="824"/>
    </location>
</feature>
<dbReference type="FunFam" id="3.40.50.300:FF:000997">
    <property type="entry name" value="Multidrug resistance-associated protein 1"/>
    <property type="match status" value="1"/>
</dbReference>
<evidence type="ECO:0000256" key="4">
    <source>
        <dbReference type="ARBA" id="ARBA00022737"/>
    </source>
</evidence>
<dbReference type="EMBL" id="MAYM02002380">
    <property type="protein sequence ID" value="RLM95699.1"/>
    <property type="molecule type" value="Genomic_DNA"/>
</dbReference>
<dbReference type="InterPro" id="IPR044746">
    <property type="entry name" value="ABCC_6TM_D1"/>
</dbReference>
<dbReference type="Pfam" id="PF00664">
    <property type="entry name" value="ABC_membrane"/>
    <property type="match status" value="2"/>
</dbReference>
<accession>A0A3R7IE62</accession>
<dbReference type="FunFam" id="3.40.50.300:FF:000163">
    <property type="entry name" value="Multidrug resistance-associated protein member 4"/>
    <property type="match status" value="1"/>
</dbReference>
<proteinExistence type="predicted"/>
<feature type="non-terminal residue" evidence="12">
    <location>
        <position position="1649"/>
    </location>
</feature>
<comment type="subcellular location">
    <subcellularLocation>
        <location evidence="1">Vacuole membrane</location>
        <topology evidence="1">Multi-pass membrane protein</topology>
    </subcellularLocation>
</comment>
<evidence type="ECO:0000256" key="8">
    <source>
        <dbReference type="ARBA" id="ARBA00023136"/>
    </source>
</evidence>
<dbReference type="EMBL" id="MBDN02000034">
    <property type="protein sequence ID" value="RLN83419.1"/>
    <property type="molecule type" value="Genomic_DNA"/>
</dbReference>
<feature type="transmembrane region" description="Helical" evidence="9">
    <location>
        <begin position="371"/>
        <end position="395"/>
    </location>
</feature>
<feature type="transmembrane region" description="Helical" evidence="9">
    <location>
        <begin position="759"/>
        <end position="781"/>
    </location>
</feature>
<dbReference type="CDD" id="cd03244">
    <property type="entry name" value="ABCC_MRP_domain2"/>
    <property type="match status" value="1"/>
</dbReference>
<dbReference type="STRING" id="325452.A0A3R7IE62"/>
<evidence type="ECO:0000256" key="7">
    <source>
        <dbReference type="ARBA" id="ARBA00022989"/>
    </source>
</evidence>
<dbReference type="InterPro" id="IPR050173">
    <property type="entry name" value="ABC_transporter_C-like"/>
</dbReference>
<dbReference type="SUPFAM" id="SSF52540">
    <property type="entry name" value="P-loop containing nucleoside triphosphate hydrolases"/>
    <property type="match status" value="2"/>
</dbReference>
<dbReference type="PROSITE" id="PS50929">
    <property type="entry name" value="ABC_TM1F"/>
    <property type="match status" value="2"/>
</dbReference>
<keyword evidence="8 9" id="KW-0472">Membrane</keyword>
<protein>
    <submittedName>
        <fullName evidence="12">Uncharacterized protein</fullName>
    </submittedName>
</protein>
<dbReference type="InterPro" id="IPR003439">
    <property type="entry name" value="ABC_transporter-like_ATP-bd"/>
</dbReference>
<evidence type="ECO:0000313" key="14">
    <source>
        <dbReference type="Proteomes" id="UP000285624"/>
    </source>
</evidence>
<dbReference type="PROSITE" id="PS50893">
    <property type="entry name" value="ABC_TRANSPORTER_2"/>
    <property type="match status" value="2"/>
</dbReference>
<keyword evidence="6" id="KW-0067">ATP-binding</keyword>
<feature type="domain" description="ABC transmembrane type-1" evidence="11">
    <location>
        <begin position="768"/>
        <end position="1043"/>
    </location>
</feature>
<feature type="transmembrane region" description="Helical" evidence="9">
    <location>
        <begin position="287"/>
        <end position="308"/>
    </location>
</feature>
<keyword evidence="2" id="KW-0813">Transport</keyword>
<dbReference type="PANTHER" id="PTHR24223:SF443">
    <property type="entry name" value="MULTIDRUG-RESISTANCE LIKE PROTEIN 1, ISOFORM I"/>
    <property type="match status" value="1"/>
</dbReference>
<dbReference type="InterPro" id="IPR027417">
    <property type="entry name" value="P-loop_NTPase"/>
</dbReference>
<evidence type="ECO:0000256" key="5">
    <source>
        <dbReference type="ARBA" id="ARBA00022741"/>
    </source>
</evidence>
<evidence type="ECO:0000259" key="10">
    <source>
        <dbReference type="PROSITE" id="PS50893"/>
    </source>
</evidence>
<feature type="transmembrane region" description="Helical" evidence="9">
    <location>
        <begin position="900"/>
        <end position="920"/>
    </location>
</feature>
<dbReference type="InterPro" id="IPR044726">
    <property type="entry name" value="ABCC_6TM_D2"/>
</dbReference>
<dbReference type="InterPro" id="IPR017871">
    <property type="entry name" value="ABC_transporter-like_CS"/>
</dbReference>
<dbReference type="SMART" id="SM00382">
    <property type="entry name" value="AAA"/>
    <property type="match status" value="2"/>
</dbReference>
<feature type="domain" description="ABC transporter" evidence="10">
    <location>
        <begin position="1082"/>
        <end position="1318"/>
    </location>
</feature>
<keyword evidence="14" id="KW-1185">Reference proteome</keyword>